<keyword evidence="2" id="KW-1185">Reference proteome</keyword>
<evidence type="ECO:0000313" key="1">
    <source>
        <dbReference type="EMBL" id="QQK06894.1"/>
    </source>
</evidence>
<organism evidence="1 2">
    <name type="scientific">Miniphocaeibacter halophilus</name>
    <dbReference type="NCBI Taxonomy" id="2931922"/>
    <lineage>
        <taxon>Bacteria</taxon>
        <taxon>Bacillati</taxon>
        <taxon>Bacillota</taxon>
        <taxon>Tissierellia</taxon>
        <taxon>Tissierellales</taxon>
        <taxon>Peptoniphilaceae</taxon>
        <taxon>Miniphocaeibacter</taxon>
    </lineage>
</organism>
<reference evidence="1 2" key="1">
    <citation type="journal article" date="2022" name="Int. J. Syst. Evol. Microbiol.">
        <title>Miniphocaeibacter halophilus sp. nov., an ammonium-tolerant acetate-producing bacterium isolated from a biogas system.</title>
        <authorList>
            <person name="Schnurer A."/>
            <person name="Singh A."/>
            <person name="Bi S."/>
            <person name="Qiao W."/>
            <person name="Westerholm M."/>
        </authorList>
    </citation>
    <scope>NUCLEOTIDE SEQUENCE [LARGE SCALE GENOMIC DNA]</scope>
    <source>
        <strain evidence="1 2">AMB_01</strain>
    </source>
</reference>
<evidence type="ECO:0000313" key="2">
    <source>
        <dbReference type="Proteomes" id="UP000595814"/>
    </source>
</evidence>
<gene>
    <name evidence="1" type="ORF">JFY71_05965</name>
</gene>
<dbReference type="Proteomes" id="UP000595814">
    <property type="component" value="Chromosome"/>
</dbReference>
<dbReference type="EMBL" id="CP066744">
    <property type="protein sequence ID" value="QQK06894.1"/>
    <property type="molecule type" value="Genomic_DNA"/>
</dbReference>
<accession>A0AC61MMH0</accession>
<sequence>MQKEARIYTIKIILQCILGLLLFLLGSHFKIDERGIIYFFIYFAMAIVSSFIIYKINAETLGYRNKIKSNAPLWDKILASLLWFLMFYLIYFIAGVESINSKTIGVLFMLGIILQFLSSFLTLWALIFNTYLESTSRIQRDRNQKVIKVGPYKIIRHPTYAAILVWCLAISLIFTTKNVIITAIVIGVITIIRTILEDNMLKKELEGYYEYTKEVKYRIIPFIW</sequence>
<name>A0AC61MMH0_9FIRM</name>
<protein>
    <submittedName>
        <fullName evidence="1">Isoprenylcysteine carboxylmethyltransferase family protein</fullName>
    </submittedName>
</protein>
<proteinExistence type="predicted"/>